<keyword evidence="4" id="KW-0547">Nucleotide-binding</keyword>
<dbReference type="GO" id="GO:0004823">
    <property type="term" value="F:leucine-tRNA ligase activity"/>
    <property type="evidence" value="ECO:0007669"/>
    <property type="project" value="UniProtKB-EC"/>
</dbReference>
<dbReference type="InterPro" id="IPR002300">
    <property type="entry name" value="aa-tRNA-synth_Ia"/>
</dbReference>
<dbReference type="AlphaFoldDB" id="A0A382FWM0"/>
<dbReference type="EMBL" id="UINC01052101">
    <property type="protein sequence ID" value="SVB67029.1"/>
    <property type="molecule type" value="Genomic_DNA"/>
</dbReference>
<accession>A0A382FWM0</accession>
<dbReference type="EC" id="6.1.1.4" evidence="2"/>
<dbReference type="GO" id="GO:0005829">
    <property type="term" value="C:cytosol"/>
    <property type="evidence" value="ECO:0007669"/>
    <property type="project" value="TreeGrafter"/>
</dbReference>
<dbReference type="SUPFAM" id="SSF52374">
    <property type="entry name" value="Nucleotidylyl transferase"/>
    <property type="match status" value="1"/>
</dbReference>
<reference evidence="10" key="1">
    <citation type="submission" date="2018-05" db="EMBL/GenBank/DDBJ databases">
        <authorList>
            <person name="Lanie J.A."/>
            <person name="Ng W.-L."/>
            <person name="Kazmierczak K.M."/>
            <person name="Andrzejewski T.M."/>
            <person name="Davidsen T.M."/>
            <person name="Wayne K.J."/>
            <person name="Tettelin H."/>
            <person name="Glass J.I."/>
            <person name="Rusch D."/>
            <person name="Podicherti R."/>
            <person name="Tsui H.-C.T."/>
            <person name="Winkler M.E."/>
        </authorList>
    </citation>
    <scope>NUCLEOTIDE SEQUENCE</scope>
</reference>
<evidence type="ECO:0000256" key="3">
    <source>
        <dbReference type="ARBA" id="ARBA00022598"/>
    </source>
</evidence>
<dbReference type="InterPro" id="IPR002302">
    <property type="entry name" value="Leu-tRNA-ligase"/>
</dbReference>
<proteinExistence type="inferred from homology"/>
<dbReference type="InterPro" id="IPR025709">
    <property type="entry name" value="Leu_tRNA-synth_edit"/>
</dbReference>
<dbReference type="GO" id="GO:0006429">
    <property type="term" value="P:leucyl-tRNA aminoacylation"/>
    <property type="evidence" value="ECO:0007669"/>
    <property type="project" value="InterPro"/>
</dbReference>
<dbReference type="FunFam" id="3.40.50.620:FF:000003">
    <property type="entry name" value="Leucine--tRNA ligase"/>
    <property type="match status" value="1"/>
</dbReference>
<keyword evidence="6" id="KW-0648">Protein biosynthesis</keyword>
<dbReference type="Gene3D" id="3.40.50.620">
    <property type="entry name" value="HUPs"/>
    <property type="match status" value="1"/>
</dbReference>
<keyword evidence="5" id="KW-0067">ATP-binding</keyword>
<gene>
    <name evidence="10" type="ORF">METZ01_LOCUS219883</name>
</gene>
<dbReference type="Pfam" id="PF00133">
    <property type="entry name" value="tRNA-synt_1"/>
    <property type="match status" value="1"/>
</dbReference>
<dbReference type="InterPro" id="IPR014729">
    <property type="entry name" value="Rossmann-like_a/b/a_fold"/>
</dbReference>
<evidence type="ECO:0000259" key="8">
    <source>
        <dbReference type="Pfam" id="PF00133"/>
    </source>
</evidence>
<dbReference type="SUPFAM" id="SSF50677">
    <property type="entry name" value="ValRS/IleRS/LeuRS editing domain"/>
    <property type="match status" value="1"/>
</dbReference>
<keyword evidence="7" id="KW-0030">Aminoacyl-tRNA synthetase</keyword>
<dbReference type="Gene3D" id="3.90.740.10">
    <property type="entry name" value="Valyl/Leucyl/Isoleucyl-tRNA synthetase, editing domain"/>
    <property type="match status" value="1"/>
</dbReference>
<protein>
    <recommendedName>
        <fullName evidence="2">leucine--tRNA ligase</fullName>
        <ecNumber evidence="2">6.1.1.4</ecNumber>
    </recommendedName>
</protein>
<sequence>MTEYFPVEIEAKWQKQWEEKGSFEPNLESDKPRYYMLTMLPYPSGDLHIGHWYAMAPSDTYARFLKMKGNEVFFPMGFDAFGLPAENAAIKNNIHPKDWTYKNIERMRLQLRSMGNMFAWKNEVVSCDPEYYKWSQWFFLRMLEMDLAYREFSPVDFCNHCQTTLAREQVWGDERLCERCGNHVIRKELNQWKLRITKYADELLDFSGLEWPERVRLMQTNWIGRSKGVEFDLKMDLQEDLKFRVFTTRPDTVFGMTFCVLAPEHELVEQIVTEDQKKKVLNYCESALRKDEIERMSDSQEKDGVFTGAYAINPMNGERVPVWVAEYVLATYGTGA</sequence>
<evidence type="ECO:0000256" key="4">
    <source>
        <dbReference type="ARBA" id="ARBA00022741"/>
    </source>
</evidence>
<name>A0A382FWM0_9ZZZZ</name>
<dbReference type="Pfam" id="PF13603">
    <property type="entry name" value="tRNA-synt_1_2"/>
    <property type="match status" value="1"/>
</dbReference>
<evidence type="ECO:0000256" key="6">
    <source>
        <dbReference type="ARBA" id="ARBA00022917"/>
    </source>
</evidence>
<dbReference type="PANTHER" id="PTHR43740:SF2">
    <property type="entry name" value="LEUCINE--TRNA LIGASE, MITOCHONDRIAL"/>
    <property type="match status" value="1"/>
</dbReference>
<evidence type="ECO:0000313" key="10">
    <source>
        <dbReference type="EMBL" id="SVB67029.1"/>
    </source>
</evidence>
<organism evidence="10">
    <name type="scientific">marine metagenome</name>
    <dbReference type="NCBI Taxonomy" id="408172"/>
    <lineage>
        <taxon>unclassified sequences</taxon>
        <taxon>metagenomes</taxon>
        <taxon>ecological metagenomes</taxon>
    </lineage>
</organism>
<dbReference type="PRINTS" id="PR00985">
    <property type="entry name" value="TRNASYNTHLEU"/>
</dbReference>
<feature type="non-terminal residue" evidence="10">
    <location>
        <position position="336"/>
    </location>
</feature>
<comment type="similarity">
    <text evidence="1">Belongs to the class-I aminoacyl-tRNA synthetase family.</text>
</comment>
<dbReference type="PANTHER" id="PTHR43740">
    <property type="entry name" value="LEUCYL-TRNA SYNTHETASE"/>
    <property type="match status" value="1"/>
</dbReference>
<feature type="domain" description="Aminoacyl-tRNA synthetase class Ia" evidence="8">
    <location>
        <begin position="12"/>
        <end position="205"/>
    </location>
</feature>
<keyword evidence="3" id="KW-0436">Ligase</keyword>
<dbReference type="InterPro" id="IPR009008">
    <property type="entry name" value="Val/Leu/Ile-tRNA-synth_edit"/>
</dbReference>
<dbReference type="GO" id="GO:0005524">
    <property type="term" value="F:ATP binding"/>
    <property type="evidence" value="ECO:0007669"/>
    <property type="project" value="UniProtKB-KW"/>
</dbReference>
<evidence type="ECO:0000256" key="1">
    <source>
        <dbReference type="ARBA" id="ARBA00005594"/>
    </source>
</evidence>
<evidence type="ECO:0000256" key="2">
    <source>
        <dbReference type="ARBA" id="ARBA00013164"/>
    </source>
</evidence>
<dbReference type="GO" id="GO:0002161">
    <property type="term" value="F:aminoacyl-tRNA deacylase activity"/>
    <property type="evidence" value="ECO:0007669"/>
    <property type="project" value="InterPro"/>
</dbReference>
<evidence type="ECO:0000259" key="9">
    <source>
        <dbReference type="Pfam" id="PF13603"/>
    </source>
</evidence>
<evidence type="ECO:0000256" key="5">
    <source>
        <dbReference type="ARBA" id="ARBA00022840"/>
    </source>
</evidence>
<evidence type="ECO:0000256" key="7">
    <source>
        <dbReference type="ARBA" id="ARBA00023146"/>
    </source>
</evidence>
<feature type="domain" description="Leucyl-tRNA synthetase editing" evidence="9">
    <location>
        <begin position="221"/>
        <end position="336"/>
    </location>
</feature>